<evidence type="ECO:0000313" key="7">
    <source>
        <dbReference type="Proteomes" id="UP000005867"/>
    </source>
</evidence>
<name>G7VEB7_9CREN</name>
<sequence>MVALNLKTIAVITVAVVAVVAAVLLATTSATQPPAQQPGPPATTPTAQPPAQTYPTTTPAQPSTPTATPQQTTTPALRGAVTGGGSTFVNPQMVMWSKKFYEATGGAITVNYQSIGSGAGAAQFLEKKLDFGASDVPMPRDRYEQVAGRFVQFPVVIGSIVLVYNIPEIAYVKTGKYLNLTSELISLIYMGEIKQWCDPRIKAVNPGLADKLPCRDIIAVHRSDGSGTTAAFTLYLSLAYKPWNETVGWGYTVKWPADEKAQGSGAKGNEGVAQAVLQNAYSIGYVEFAYWYKNRDKYDKVGGVAYLKNDNDGKFYFPTAESVGEGAKAGLERYTQKYGAKPKPDADWNPVSIEFTNPPRGYPILAFTYVFLWKDYAAEGYGDAATKAALLKRFFEWVLTEGQKPEYIVEGFIPLPREVAQIGLDALKLVKP</sequence>
<dbReference type="PANTHER" id="PTHR42996">
    <property type="entry name" value="PHOSPHATE-BINDING PROTEIN PSTS"/>
    <property type="match status" value="1"/>
</dbReference>
<dbReference type="Proteomes" id="UP000005867">
    <property type="component" value="Chromosome"/>
</dbReference>
<dbReference type="AlphaFoldDB" id="G7VEB7"/>
<keyword evidence="7" id="KW-1185">Reference proteome</keyword>
<dbReference type="STRING" id="1104324.P186_2703"/>
<evidence type="ECO:0000259" key="5">
    <source>
        <dbReference type="Pfam" id="PF12849"/>
    </source>
</evidence>
<dbReference type="EMBL" id="CP003098">
    <property type="protein sequence ID" value="AET34087.1"/>
    <property type="molecule type" value="Genomic_DNA"/>
</dbReference>
<dbReference type="SUPFAM" id="SSF53850">
    <property type="entry name" value="Periplasmic binding protein-like II"/>
    <property type="match status" value="1"/>
</dbReference>
<dbReference type="Gene3D" id="3.40.190.10">
    <property type="entry name" value="Periplasmic binding protein-like II"/>
    <property type="match status" value="2"/>
</dbReference>
<dbReference type="InterPro" id="IPR005673">
    <property type="entry name" value="ABC_phos-bd_PstS"/>
</dbReference>
<proteinExistence type="inferred from homology"/>
<dbReference type="GeneID" id="11594304"/>
<dbReference type="Pfam" id="PF12849">
    <property type="entry name" value="PBP_like_2"/>
    <property type="match status" value="1"/>
</dbReference>
<accession>G7VEB7</accession>
<dbReference type="HOGENOM" id="CLU_034528_1_2_2"/>
<dbReference type="CDD" id="cd13565">
    <property type="entry name" value="PBP2_PstS"/>
    <property type="match status" value="1"/>
</dbReference>
<protein>
    <submittedName>
        <fullName evidence="6">Phosphate-binding periplasmic protein, putative</fullName>
    </submittedName>
</protein>
<dbReference type="PIRSF" id="PIRSF002756">
    <property type="entry name" value="PstS"/>
    <property type="match status" value="1"/>
</dbReference>
<comment type="similarity">
    <text evidence="1">Belongs to the PstS family.</text>
</comment>
<dbReference type="eggNOG" id="arCOG00213">
    <property type="taxonomic scope" value="Archaea"/>
</dbReference>
<dbReference type="InterPro" id="IPR024370">
    <property type="entry name" value="PBP_domain"/>
</dbReference>
<feature type="domain" description="PBP" evidence="5">
    <location>
        <begin position="72"/>
        <end position="400"/>
    </location>
</feature>
<dbReference type="NCBIfam" id="TIGR00975">
    <property type="entry name" value="3a0107s03"/>
    <property type="match status" value="1"/>
</dbReference>
<dbReference type="GO" id="GO:0035435">
    <property type="term" value="P:phosphate ion transmembrane transport"/>
    <property type="evidence" value="ECO:0007669"/>
    <property type="project" value="InterPro"/>
</dbReference>
<gene>
    <name evidence="6" type="ORF">P186_2703</name>
</gene>
<keyword evidence="2" id="KW-0813">Transport</keyword>
<dbReference type="KEGG" id="pyr:P186_2703"/>
<evidence type="ECO:0000256" key="1">
    <source>
        <dbReference type="ARBA" id="ARBA00008725"/>
    </source>
</evidence>
<dbReference type="GO" id="GO:0042301">
    <property type="term" value="F:phosphate ion binding"/>
    <property type="evidence" value="ECO:0007669"/>
    <property type="project" value="InterPro"/>
</dbReference>
<evidence type="ECO:0000256" key="3">
    <source>
        <dbReference type="ARBA" id="ARBA00022592"/>
    </source>
</evidence>
<reference evidence="6 7" key="1">
    <citation type="journal article" date="2012" name="J. Bacteriol.">
        <title>Complete genome sequence of strain 1860, a crenarchaeon of the genus pyrobaculum able to grow with various electron acceptors.</title>
        <authorList>
            <person name="Mardanov A.V."/>
            <person name="Gumerov V.M."/>
            <person name="Slobodkina G.B."/>
            <person name="Beletsky A.V."/>
            <person name="Bonch-Osmolovskaya E.A."/>
            <person name="Ravin N.V."/>
            <person name="Skryabin K.G."/>
        </authorList>
    </citation>
    <scope>NUCLEOTIDE SEQUENCE [LARGE SCALE GENOMIC DNA]</scope>
    <source>
        <strain evidence="6 7">1860</strain>
    </source>
</reference>
<organism evidence="6 7">
    <name type="scientific">Pyrobaculum ferrireducens</name>
    <dbReference type="NCBI Taxonomy" id="1104324"/>
    <lineage>
        <taxon>Archaea</taxon>
        <taxon>Thermoproteota</taxon>
        <taxon>Thermoprotei</taxon>
        <taxon>Thermoproteales</taxon>
        <taxon>Thermoproteaceae</taxon>
        <taxon>Pyrobaculum</taxon>
    </lineage>
</organism>
<feature type="compositionally biased region" description="Low complexity" evidence="4">
    <location>
        <begin position="44"/>
        <end position="76"/>
    </location>
</feature>
<keyword evidence="3" id="KW-0592">Phosphate transport</keyword>
<dbReference type="OrthoDB" id="10255at2157"/>
<dbReference type="PANTHER" id="PTHR42996:SF1">
    <property type="entry name" value="PHOSPHATE-BINDING PROTEIN PSTS"/>
    <property type="match status" value="1"/>
</dbReference>
<evidence type="ECO:0000256" key="4">
    <source>
        <dbReference type="SAM" id="MobiDB-lite"/>
    </source>
</evidence>
<feature type="region of interest" description="Disordered" evidence="4">
    <location>
        <begin position="31"/>
        <end position="84"/>
    </location>
</feature>
<dbReference type="RefSeq" id="WP_014289912.1">
    <property type="nucleotide sequence ID" value="NC_016645.1"/>
</dbReference>
<dbReference type="GO" id="GO:0043190">
    <property type="term" value="C:ATP-binding cassette (ABC) transporter complex"/>
    <property type="evidence" value="ECO:0007669"/>
    <property type="project" value="InterPro"/>
</dbReference>
<evidence type="ECO:0000313" key="6">
    <source>
        <dbReference type="EMBL" id="AET34087.1"/>
    </source>
</evidence>
<dbReference type="InterPro" id="IPR050962">
    <property type="entry name" value="Phosphate-bind_PstS"/>
</dbReference>
<evidence type="ECO:0000256" key="2">
    <source>
        <dbReference type="ARBA" id="ARBA00022448"/>
    </source>
</evidence>
<dbReference type="BioCyc" id="PSP1104324:GJSN-2647-MONOMER"/>